<dbReference type="EMBL" id="CAXAMM010001892">
    <property type="protein sequence ID" value="CAK8993893.1"/>
    <property type="molecule type" value="Genomic_DNA"/>
</dbReference>
<gene>
    <name evidence="7" type="ORF">SCF082_LOCUS3703</name>
</gene>
<feature type="domain" description="Thioredoxin" evidence="6">
    <location>
        <begin position="129"/>
        <end position="273"/>
    </location>
</feature>
<dbReference type="Proteomes" id="UP001642464">
    <property type="component" value="Unassembled WGS sequence"/>
</dbReference>
<name>A0ABP0HVL8_9DINO</name>
<keyword evidence="3 5" id="KW-1133">Transmembrane helix</keyword>
<evidence type="ECO:0000256" key="3">
    <source>
        <dbReference type="ARBA" id="ARBA00022989"/>
    </source>
</evidence>
<protein>
    <submittedName>
        <fullName evidence="7">Protein disulfide-isomerase 5-4 (AtPDIL5-4) (Protein disulfide-isomerase 7) (PDI7) (Protein disulfide-isomerase 8-2) (AtPDIL8-2)</fullName>
    </submittedName>
</protein>
<dbReference type="InterPro" id="IPR036249">
    <property type="entry name" value="Thioredoxin-like_sf"/>
</dbReference>
<dbReference type="InterPro" id="IPR012936">
    <property type="entry name" value="Erv_C"/>
</dbReference>
<dbReference type="InterPro" id="IPR013766">
    <property type="entry name" value="Thioredoxin_domain"/>
</dbReference>
<keyword evidence="8" id="KW-1185">Reference proteome</keyword>
<evidence type="ECO:0000313" key="7">
    <source>
        <dbReference type="EMBL" id="CAK8993893.1"/>
    </source>
</evidence>
<dbReference type="InterPro" id="IPR039542">
    <property type="entry name" value="Erv_N"/>
</dbReference>
<feature type="transmembrane region" description="Helical" evidence="5">
    <location>
        <begin position="431"/>
        <end position="453"/>
    </location>
</feature>
<evidence type="ECO:0000256" key="5">
    <source>
        <dbReference type="SAM" id="Phobius"/>
    </source>
</evidence>
<reference evidence="7 8" key="1">
    <citation type="submission" date="2024-02" db="EMBL/GenBank/DDBJ databases">
        <authorList>
            <person name="Chen Y."/>
            <person name="Shah S."/>
            <person name="Dougan E. K."/>
            <person name="Thang M."/>
            <person name="Chan C."/>
        </authorList>
    </citation>
    <scope>NUCLEOTIDE SEQUENCE [LARGE SCALE GENOMIC DNA]</scope>
</reference>
<evidence type="ECO:0000256" key="4">
    <source>
        <dbReference type="ARBA" id="ARBA00023136"/>
    </source>
</evidence>
<evidence type="ECO:0000259" key="6">
    <source>
        <dbReference type="PROSITE" id="PS51352"/>
    </source>
</evidence>
<dbReference type="InterPro" id="IPR045888">
    <property type="entry name" value="Erv"/>
</dbReference>
<keyword evidence="4 5" id="KW-0472">Membrane</keyword>
<dbReference type="Pfam" id="PF00085">
    <property type="entry name" value="Thioredoxin"/>
    <property type="match status" value="1"/>
</dbReference>
<proteinExistence type="predicted"/>
<dbReference type="Gene3D" id="3.40.30.10">
    <property type="entry name" value="Glutaredoxin"/>
    <property type="match status" value="1"/>
</dbReference>
<organism evidence="7 8">
    <name type="scientific">Durusdinium trenchii</name>
    <dbReference type="NCBI Taxonomy" id="1381693"/>
    <lineage>
        <taxon>Eukaryota</taxon>
        <taxon>Sar</taxon>
        <taxon>Alveolata</taxon>
        <taxon>Dinophyceae</taxon>
        <taxon>Suessiales</taxon>
        <taxon>Symbiodiniaceae</taxon>
        <taxon>Durusdinium</taxon>
    </lineage>
</organism>
<evidence type="ECO:0000313" key="8">
    <source>
        <dbReference type="Proteomes" id="UP001642464"/>
    </source>
</evidence>
<comment type="caution">
    <text evidence="7">The sequence shown here is derived from an EMBL/GenBank/DDBJ whole genome shotgun (WGS) entry which is preliminary data.</text>
</comment>
<comment type="subcellular location">
    <subcellularLocation>
        <location evidence="1">Membrane</location>
    </subcellularLocation>
</comment>
<keyword evidence="2 5" id="KW-0812">Transmembrane</keyword>
<evidence type="ECO:0000256" key="2">
    <source>
        <dbReference type="ARBA" id="ARBA00022692"/>
    </source>
</evidence>
<evidence type="ECO:0000256" key="1">
    <source>
        <dbReference type="ARBA" id="ARBA00004370"/>
    </source>
</evidence>
<dbReference type="SUPFAM" id="SSF52833">
    <property type="entry name" value="Thioredoxin-like"/>
    <property type="match status" value="1"/>
</dbReference>
<dbReference type="PANTHER" id="PTHR10984:SF37">
    <property type="entry name" value="PROTEIN DISULFIDE-ISOMERASE 5-3"/>
    <property type="match status" value="1"/>
</dbReference>
<dbReference type="Pfam" id="PF13850">
    <property type="entry name" value="ERGIC_N"/>
    <property type="match status" value="1"/>
</dbReference>
<sequence>MLPQVASKAWFHSYDAFRKVPTDLSEATTTGAMMTLAACCICVALFICETSAFLTETSTSRIVVDTNQDELLKINFDVTMLDMACDHLTLGIWDAFGTERFNVTRNMQKQRVDHKGSRKGQPYKEEELLELEFGDRSFTAEELAELDSDWGSSSDKFKHDSFQAVVDAHDFIMVNFYADWCSHCREFAPTWNDLEKSFNEGKVSAVDADHKQANLHLLKLNCVDFEDTCKEQTIRFFPTVRLYRRGAQPGQHTEYRGEYTAEALTSWVKGVISAQHLHTGAVYHSIFTEGCRMSGSVDVARVPGTIHFQVGNSKDRVINPAFTNVSHTVHHLTFGEAPRGLKSALPSEYRNHVNPLDGQTFIADKFHKALSHFIKVVHTRFEDSGLRSYQQTHQWSVQTLQRGTTPQAKFSYDLAPVEVVISKGERRWYDYITQIFAITGGAFTIMSLATSCLKASGSHVKSMLDKMN</sequence>
<dbReference type="PANTHER" id="PTHR10984">
    <property type="entry name" value="ENDOPLASMIC RETICULUM-GOLGI INTERMEDIATE COMPARTMENT PROTEIN"/>
    <property type="match status" value="1"/>
</dbReference>
<dbReference type="Pfam" id="PF07970">
    <property type="entry name" value="COPIIcoated_ERV"/>
    <property type="match status" value="1"/>
</dbReference>
<dbReference type="PROSITE" id="PS51352">
    <property type="entry name" value="THIOREDOXIN_2"/>
    <property type="match status" value="1"/>
</dbReference>
<dbReference type="CDD" id="cd02961">
    <property type="entry name" value="PDI_a_family"/>
    <property type="match status" value="1"/>
</dbReference>
<accession>A0ABP0HVL8</accession>